<sequence length="110" mass="11861">FVLITALFLLIRGNMHRAASPYDLSFCGEVPTADTPLHYGAGMGRELRRVPLIGWILRHTTTGFYAGLTRQTQAAAGVIGTLYGSNPQTWLLLAVLIFAVTLTIQSVTGA</sequence>
<feature type="non-terminal residue" evidence="1">
    <location>
        <position position="1"/>
    </location>
</feature>
<evidence type="ECO:0000313" key="2">
    <source>
        <dbReference type="Proteomes" id="UP000239936"/>
    </source>
</evidence>
<evidence type="ECO:0000313" key="1">
    <source>
        <dbReference type="EMBL" id="PQJ97644.1"/>
    </source>
</evidence>
<accession>A0A2S7XV77</accession>
<reference evidence="1 2" key="1">
    <citation type="submission" date="2018-01" db="EMBL/GenBank/DDBJ databases">
        <title>The complete genome sequence of Chromatium okenii LaCa, a purple sulfur bacterium with a turbulent life.</title>
        <authorList>
            <person name="Luedin S.M."/>
            <person name="Liechti N."/>
            <person name="Storelli N."/>
            <person name="Danza F."/>
            <person name="Wittwer M."/>
            <person name="Pothier J.F."/>
            <person name="Tonolla M.A."/>
        </authorList>
    </citation>
    <scope>NUCLEOTIDE SEQUENCE [LARGE SCALE GENOMIC DNA]</scope>
    <source>
        <strain evidence="1 2">LaCa</strain>
    </source>
</reference>
<proteinExistence type="predicted"/>
<name>A0A2S7XV77_9GAMM</name>
<keyword evidence="2" id="KW-1185">Reference proteome</keyword>
<organism evidence="1 2">
    <name type="scientific">Chromatium okenii</name>
    <dbReference type="NCBI Taxonomy" id="61644"/>
    <lineage>
        <taxon>Bacteria</taxon>
        <taxon>Pseudomonadati</taxon>
        <taxon>Pseudomonadota</taxon>
        <taxon>Gammaproteobacteria</taxon>
        <taxon>Chromatiales</taxon>
        <taxon>Chromatiaceae</taxon>
        <taxon>Chromatium</taxon>
    </lineage>
</organism>
<protein>
    <submittedName>
        <fullName evidence="1">Sodium:proton antiporter</fullName>
    </submittedName>
</protein>
<dbReference type="AlphaFoldDB" id="A0A2S7XV77"/>
<comment type="caution">
    <text evidence="1">The sequence shown here is derived from an EMBL/GenBank/DDBJ whole genome shotgun (WGS) entry which is preliminary data.</text>
</comment>
<gene>
    <name evidence="1" type="ORF">CXB77_00350</name>
</gene>
<dbReference type="EMBL" id="PPGH01000005">
    <property type="protein sequence ID" value="PQJ97644.1"/>
    <property type="molecule type" value="Genomic_DNA"/>
</dbReference>
<dbReference type="Proteomes" id="UP000239936">
    <property type="component" value="Unassembled WGS sequence"/>
</dbReference>